<protein>
    <submittedName>
        <fullName evidence="1">Uncharacterized protein</fullName>
    </submittedName>
</protein>
<organism evidence="1 2">
    <name type="scientific">Paraburkholderia aspalathi</name>
    <dbReference type="NCBI Taxonomy" id="1324617"/>
    <lineage>
        <taxon>Bacteria</taxon>
        <taxon>Pseudomonadati</taxon>
        <taxon>Pseudomonadota</taxon>
        <taxon>Betaproteobacteria</taxon>
        <taxon>Burkholderiales</taxon>
        <taxon>Burkholderiaceae</taxon>
        <taxon>Paraburkholderia</taxon>
    </lineage>
</organism>
<gene>
    <name evidence="1" type="ORF">SAMN05192563_1003200</name>
</gene>
<dbReference type="EMBL" id="FPBH01000003">
    <property type="protein sequence ID" value="SFT71632.1"/>
    <property type="molecule type" value="Genomic_DNA"/>
</dbReference>
<evidence type="ECO:0000313" key="2">
    <source>
        <dbReference type="Proteomes" id="UP000198844"/>
    </source>
</evidence>
<evidence type="ECO:0000313" key="1">
    <source>
        <dbReference type="EMBL" id="SFT71632.1"/>
    </source>
</evidence>
<sequence>MALISYLRSHVPPGLISRFEPGRIVMTRGIHDLSERGLLTWPYLVRHLGGDWGDLDAHDRRVNDTALESGGRLLSSYQVTPDLTLWIITEADRGVTTLLLPSEY</sequence>
<dbReference type="Proteomes" id="UP000198844">
    <property type="component" value="Unassembled WGS sequence"/>
</dbReference>
<name>A0A1I7A9N6_9BURK</name>
<dbReference type="AlphaFoldDB" id="A0A1I7A9N6"/>
<dbReference type="RefSeq" id="WP_093633425.1">
    <property type="nucleotide sequence ID" value="NZ_FPBH01000003.1"/>
</dbReference>
<reference evidence="1 2" key="1">
    <citation type="submission" date="2016-10" db="EMBL/GenBank/DDBJ databases">
        <authorList>
            <person name="de Groot N.N."/>
        </authorList>
    </citation>
    <scope>NUCLEOTIDE SEQUENCE [LARGE SCALE GENOMIC DNA]</scope>
    <source>
        <strain evidence="1 2">LMG 27731</strain>
    </source>
</reference>
<proteinExistence type="predicted"/>
<accession>A0A1I7A9N6</accession>
<dbReference type="OrthoDB" id="5522207at2"/>